<dbReference type="InterPro" id="IPR034690">
    <property type="entry name" value="Endolysin_T4_type"/>
</dbReference>
<keyword evidence="9" id="KW-1185">Reference proteome</keyword>
<evidence type="ECO:0000256" key="1">
    <source>
        <dbReference type="ARBA" id="ARBA00000632"/>
    </source>
</evidence>
<evidence type="ECO:0000313" key="9">
    <source>
        <dbReference type="Proteomes" id="UP001597545"/>
    </source>
</evidence>
<protein>
    <recommendedName>
        <fullName evidence="7">Lysozyme</fullName>
        <ecNumber evidence="7">3.2.1.17</ecNumber>
    </recommendedName>
</protein>
<dbReference type="SUPFAM" id="SSF53955">
    <property type="entry name" value="Lysozyme-like"/>
    <property type="match status" value="1"/>
</dbReference>
<keyword evidence="3 7" id="KW-0081">Bacteriolytic enzyme</keyword>
<dbReference type="Proteomes" id="UP001597545">
    <property type="component" value="Unassembled WGS sequence"/>
</dbReference>
<evidence type="ECO:0000256" key="3">
    <source>
        <dbReference type="ARBA" id="ARBA00022638"/>
    </source>
</evidence>
<evidence type="ECO:0000313" key="8">
    <source>
        <dbReference type="EMBL" id="MFD2547681.1"/>
    </source>
</evidence>
<dbReference type="PANTHER" id="PTHR38107">
    <property type="match status" value="1"/>
</dbReference>
<dbReference type="HAMAP" id="MF_04110">
    <property type="entry name" value="ENDOLYSIN_T4"/>
    <property type="match status" value="1"/>
</dbReference>
<keyword evidence="2 7" id="KW-0929">Antimicrobial</keyword>
<proteinExistence type="inferred from homology"/>
<evidence type="ECO:0000256" key="6">
    <source>
        <dbReference type="ARBA" id="ARBA00023295"/>
    </source>
</evidence>
<reference evidence="9" key="1">
    <citation type="journal article" date="2019" name="Int. J. Syst. Evol. Microbiol.">
        <title>The Global Catalogue of Microorganisms (GCM) 10K type strain sequencing project: providing services to taxonomists for standard genome sequencing and annotation.</title>
        <authorList>
            <consortium name="The Broad Institute Genomics Platform"/>
            <consortium name="The Broad Institute Genome Sequencing Center for Infectious Disease"/>
            <person name="Wu L."/>
            <person name="Ma J."/>
        </authorList>
    </citation>
    <scope>NUCLEOTIDE SEQUENCE [LARGE SCALE GENOMIC DNA]</scope>
    <source>
        <strain evidence="9">KCTC 42662</strain>
    </source>
</reference>
<evidence type="ECO:0000256" key="2">
    <source>
        <dbReference type="ARBA" id="ARBA00022529"/>
    </source>
</evidence>
<dbReference type="Gene3D" id="1.10.530.40">
    <property type="match status" value="1"/>
</dbReference>
<sequence>MKTGNKGLSLIKSFEGFYSKPYLDPVGIPTIGYGVIKYPNGKKVTIKDAPITEETASDLLAQLLEQAYEKEVSRLVKVPLNQNQFDALVSFTYNLGSSNLSKSTLLKKVNKNPCDPTIANEFSKWVNAGGKKLAGLVRRRKAESDLYFSKEK</sequence>
<comment type="caution">
    <text evidence="8">The sequence shown here is derived from an EMBL/GenBank/DDBJ whole genome shotgun (WGS) entry which is preliminary data.</text>
</comment>
<comment type="similarity">
    <text evidence="7">Belongs to the glycosyl hydrolase 24 family.</text>
</comment>
<dbReference type="RefSeq" id="WP_380902670.1">
    <property type="nucleotide sequence ID" value="NZ_JBHUEG010000007.1"/>
</dbReference>
<dbReference type="InterPro" id="IPR033907">
    <property type="entry name" value="Endolysin_autolysin"/>
</dbReference>
<keyword evidence="4 7" id="KW-0378">Hydrolase</keyword>
<dbReference type="InterPro" id="IPR002196">
    <property type="entry name" value="Glyco_hydro_24"/>
</dbReference>
<dbReference type="EMBL" id="JBHULR010000003">
    <property type="protein sequence ID" value="MFD2547681.1"/>
    <property type="molecule type" value="Genomic_DNA"/>
</dbReference>
<dbReference type="Pfam" id="PF00959">
    <property type="entry name" value="Phage_lysozyme"/>
    <property type="match status" value="1"/>
</dbReference>
<organism evidence="8 9">
    <name type="scientific">Sphingobacterium suaedae</name>
    <dbReference type="NCBI Taxonomy" id="1686402"/>
    <lineage>
        <taxon>Bacteria</taxon>
        <taxon>Pseudomonadati</taxon>
        <taxon>Bacteroidota</taxon>
        <taxon>Sphingobacteriia</taxon>
        <taxon>Sphingobacteriales</taxon>
        <taxon>Sphingobacteriaceae</taxon>
        <taxon>Sphingobacterium</taxon>
    </lineage>
</organism>
<dbReference type="InterPro" id="IPR023347">
    <property type="entry name" value="Lysozyme_dom_sf"/>
</dbReference>
<evidence type="ECO:0000256" key="7">
    <source>
        <dbReference type="RuleBase" id="RU003788"/>
    </source>
</evidence>
<keyword evidence="6 7" id="KW-0326">Glycosidase</keyword>
<keyword evidence="5" id="KW-1035">Host cytoplasm</keyword>
<dbReference type="EC" id="3.2.1.17" evidence="7"/>
<dbReference type="InterPro" id="IPR023346">
    <property type="entry name" value="Lysozyme-like_dom_sf"/>
</dbReference>
<evidence type="ECO:0000256" key="5">
    <source>
        <dbReference type="ARBA" id="ARBA00023200"/>
    </source>
</evidence>
<name>A0ABW5KFS2_9SPHI</name>
<dbReference type="PANTHER" id="PTHR38107:SF3">
    <property type="entry name" value="LYSOZYME RRRD-RELATED"/>
    <property type="match status" value="1"/>
</dbReference>
<comment type="catalytic activity">
    <reaction evidence="1 7">
        <text>Hydrolysis of (1-&gt;4)-beta-linkages between N-acetylmuramic acid and N-acetyl-D-glucosamine residues in a peptidoglycan and between N-acetyl-D-glucosamine residues in chitodextrins.</text>
        <dbReference type="EC" id="3.2.1.17"/>
    </reaction>
</comment>
<gene>
    <name evidence="8" type="ORF">ACFSR5_08495</name>
</gene>
<dbReference type="InterPro" id="IPR051018">
    <property type="entry name" value="Bacteriophage_GH24"/>
</dbReference>
<accession>A0ABW5KFS2</accession>
<dbReference type="CDD" id="cd00737">
    <property type="entry name" value="lyz_endolysin_autolysin"/>
    <property type="match status" value="1"/>
</dbReference>
<evidence type="ECO:0000256" key="4">
    <source>
        <dbReference type="ARBA" id="ARBA00022801"/>
    </source>
</evidence>